<accession>A0A9R1UC55</accession>
<reference evidence="1 2" key="1">
    <citation type="journal article" date="2017" name="Nat. Commun.">
        <title>Genome assembly with in vitro proximity ligation data and whole-genome triplication in lettuce.</title>
        <authorList>
            <person name="Reyes-Chin-Wo S."/>
            <person name="Wang Z."/>
            <person name="Yang X."/>
            <person name="Kozik A."/>
            <person name="Arikit S."/>
            <person name="Song C."/>
            <person name="Xia L."/>
            <person name="Froenicke L."/>
            <person name="Lavelle D.O."/>
            <person name="Truco M.J."/>
            <person name="Xia R."/>
            <person name="Zhu S."/>
            <person name="Xu C."/>
            <person name="Xu H."/>
            <person name="Xu X."/>
            <person name="Cox K."/>
            <person name="Korf I."/>
            <person name="Meyers B.C."/>
            <person name="Michelmore R.W."/>
        </authorList>
    </citation>
    <scope>NUCLEOTIDE SEQUENCE [LARGE SCALE GENOMIC DNA]</scope>
    <source>
        <strain evidence="2">cv. Salinas</strain>
        <tissue evidence="1">Seedlings</tissue>
    </source>
</reference>
<comment type="caution">
    <text evidence="1">The sequence shown here is derived from an EMBL/GenBank/DDBJ whole genome shotgun (WGS) entry which is preliminary data.</text>
</comment>
<sequence length="59" mass="7140">MLIKALLNREDYFCCGTHELNNAHEIFAKLHRLLRWNSRMKQCSLELCFKCIDFYCVTR</sequence>
<evidence type="ECO:0000313" key="1">
    <source>
        <dbReference type="EMBL" id="KAJ0184428.1"/>
    </source>
</evidence>
<evidence type="ECO:0000313" key="2">
    <source>
        <dbReference type="Proteomes" id="UP000235145"/>
    </source>
</evidence>
<proteinExistence type="predicted"/>
<dbReference type="Proteomes" id="UP000235145">
    <property type="component" value="Unassembled WGS sequence"/>
</dbReference>
<organism evidence="1 2">
    <name type="scientific">Lactuca sativa</name>
    <name type="common">Garden lettuce</name>
    <dbReference type="NCBI Taxonomy" id="4236"/>
    <lineage>
        <taxon>Eukaryota</taxon>
        <taxon>Viridiplantae</taxon>
        <taxon>Streptophyta</taxon>
        <taxon>Embryophyta</taxon>
        <taxon>Tracheophyta</taxon>
        <taxon>Spermatophyta</taxon>
        <taxon>Magnoliopsida</taxon>
        <taxon>eudicotyledons</taxon>
        <taxon>Gunneridae</taxon>
        <taxon>Pentapetalae</taxon>
        <taxon>asterids</taxon>
        <taxon>campanulids</taxon>
        <taxon>Asterales</taxon>
        <taxon>Asteraceae</taxon>
        <taxon>Cichorioideae</taxon>
        <taxon>Cichorieae</taxon>
        <taxon>Lactucinae</taxon>
        <taxon>Lactuca</taxon>
    </lineage>
</organism>
<gene>
    <name evidence="1" type="ORF">LSAT_V11C000506730</name>
</gene>
<protein>
    <submittedName>
        <fullName evidence="1">Uncharacterized protein</fullName>
    </submittedName>
</protein>
<keyword evidence="2" id="KW-1185">Reference proteome</keyword>
<dbReference type="EMBL" id="NBSK02000012">
    <property type="protein sequence ID" value="KAJ0184428.1"/>
    <property type="molecule type" value="Genomic_DNA"/>
</dbReference>
<name>A0A9R1UC55_LACSA</name>
<dbReference type="AlphaFoldDB" id="A0A9R1UC55"/>